<dbReference type="Pfam" id="PF00596">
    <property type="entry name" value="Aldolase_II"/>
    <property type="match status" value="1"/>
</dbReference>
<dbReference type="AlphaFoldDB" id="A0A6A6JBR7"/>
<evidence type="ECO:0000256" key="1">
    <source>
        <dbReference type="SAM" id="MobiDB-lite"/>
    </source>
</evidence>
<evidence type="ECO:0000313" key="3">
    <source>
        <dbReference type="EMBL" id="KAF2274021.1"/>
    </source>
</evidence>
<dbReference type="GeneID" id="54546318"/>
<proteinExistence type="predicted"/>
<gene>
    <name evidence="3" type="ORF">EI97DRAFT_133978</name>
</gene>
<reference evidence="3" key="1">
    <citation type="journal article" date="2020" name="Stud. Mycol.">
        <title>101 Dothideomycetes genomes: a test case for predicting lifestyles and emergence of pathogens.</title>
        <authorList>
            <person name="Haridas S."/>
            <person name="Albert R."/>
            <person name="Binder M."/>
            <person name="Bloem J."/>
            <person name="Labutti K."/>
            <person name="Salamov A."/>
            <person name="Andreopoulos B."/>
            <person name="Baker S."/>
            <person name="Barry K."/>
            <person name="Bills G."/>
            <person name="Bluhm B."/>
            <person name="Cannon C."/>
            <person name="Castanera R."/>
            <person name="Culley D."/>
            <person name="Daum C."/>
            <person name="Ezra D."/>
            <person name="Gonzalez J."/>
            <person name="Henrissat B."/>
            <person name="Kuo A."/>
            <person name="Liang C."/>
            <person name="Lipzen A."/>
            <person name="Lutzoni F."/>
            <person name="Magnuson J."/>
            <person name="Mondo S."/>
            <person name="Nolan M."/>
            <person name="Ohm R."/>
            <person name="Pangilinan J."/>
            <person name="Park H.-J."/>
            <person name="Ramirez L."/>
            <person name="Alfaro M."/>
            <person name="Sun H."/>
            <person name="Tritt A."/>
            <person name="Yoshinaga Y."/>
            <person name="Zwiers L.-H."/>
            <person name="Turgeon B."/>
            <person name="Goodwin S."/>
            <person name="Spatafora J."/>
            <person name="Crous P."/>
            <person name="Grigoriev I."/>
        </authorList>
    </citation>
    <scope>NUCLEOTIDE SEQUENCE</scope>
    <source>
        <strain evidence="3">CBS 379.55</strain>
    </source>
</reference>
<dbReference type="SUPFAM" id="SSF53639">
    <property type="entry name" value="AraD/HMP-PK domain-like"/>
    <property type="match status" value="1"/>
</dbReference>
<feature type="domain" description="Class II aldolase/adducin N-terminal" evidence="2">
    <location>
        <begin position="2"/>
        <end position="142"/>
    </location>
</feature>
<sequence length="383" mass="43105">MIYHLYPKMRAIVHSHSTLASSFTATKKQIPIRPVLNEAYFLGTTEPPIFQWLNPLQREETAGTPRSLHSNIAQYMATLFLHPEARETVLQKINEPHPTSMSYHTRRELLTINPVVLVQGEGFFCTAKTLEEVVSRAVYTQKNFVALKDAIALAGGDHTRVKFLSKQECKAAARYLSQLNLSRSRERFLAWKAAVSALPDLWGPFSVATVVFHLRLQQEIGSSRVSSSWLPNFTAPLTPYGHEAELGSSIETLEQYPKSEPEDWSETLQENVYELGAEALGGPSVARQPDILPAAKSLSSTWMTATDSLDGLGQRNRQPDGLPNGYPHDISTSGLTMNEENVRILDTMEVSRLPSRLADRVSVRRLIDWSRKRILSRIQRVWN</sequence>
<dbReference type="Proteomes" id="UP000800097">
    <property type="component" value="Unassembled WGS sequence"/>
</dbReference>
<accession>A0A6A6JBR7</accession>
<feature type="region of interest" description="Disordered" evidence="1">
    <location>
        <begin position="308"/>
        <end position="333"/>
    </location>
</feature>
<evidence type="ECO:0000313" key="4">
    <source>
        <dbReference type="Proteomes" id="UP000800097"/>
    </source>
</evidence>
<dbReference type="InterPro" id="IPR001303">
    <property type="entry name" value="Aldolase_II/adducin_N"/>
</dbReference>
<dbReference type="Gene3D" id="3.40.225.10">
    <property type="entry name" value="Class II aldolase/adducin N-terminal domain"/>
    <property type="match status" value="1"/>
</dbReference>
<protein>
    <recommendedName>
        <fullName evidence="2">Class II aldolase/adducin N-terminal domain-containing protein</fullName>
    </recommendedName>
</protein>
<dbReference type="InterPro" id="IPR036409">
    <property type="entry name" value="Aldolase_II/adducin_N_sf"/>
</dbReference>
<dbReference type="RefSeq" id="XP_033651560.1">
    <property type="nucleotide sequence ID" value="XM_033793143.1"/>
</dbReference>
<organism evidence="3 4">
    <name type="scientific">Westerdykella ornata</name>
    <dbReference type="NCBI Taxonomy" id="318751"/>
    <lineage>
        <taxon>Eukaryota</taxon>
        <taxon>Fungi</taxon>
        <taxon>Dikarya</taxon>
        <taxon>Ascomycota</taxon>
        <taxon>Pezizomycotina</taxon>
        <taxon>Dothideomycetes</taxon>
        <taxon>Pleosporomycetidae</taxon>
        <taxon>Pleosporales</taxon>
        <taxon>Sporormiaceae</taxon>
        <taxon>Westerdykella</taxon>
    </lineage>
</organism>
<name>A0A6A6JBR7_WESOR</name>
<evidence type="ECO:0000259" key="2">
    <source>
        <dbReference type="Pfam" id="PF00596"/>
    </source>
</evidence>
<dbReference type="EMBL" id="ML986505">
    <property type="protein sequence ID" value="KAF2274021.1"/>
    <property type="molecule type" value="Genomic_DNA"/>
</dbReference>
<keyword evidence="4" id="KW-1185">Reference proteome</keyword>